<dbReference type="InParanoid" id="A0A165KUA1"/>
<dbReference type="Proteomes" id="UP000077266">
    <property type="component" value="Unassembled WGS sequence"/>
</dbReference>
<proteinExistence type="predicted"/>
<organism evidence="1 2">
    <name type="scientific">Exidia glandulosa HHB12029</name>
    <dbReference type="NCBI Taxonomy" id="1314781"/>
    <lineage>
        <taxon>Eukaryota</taxon>
        <taxon>Fungi</taxon>
        <taxon>Dikarya</taxon>
        <taxon>Basidiomycota</taxon>
        <taxon>Agaricomycotina</taxon>
        <taxon>Agaricomycetes</taxon>
        <taxon>Auriculariales</taxon>
        <taxon>Exidiaceae</taxon>
        <taxon>Exidia</taxon>
    </lineage>
</organism>
<protein>
    <submittedName>
        <fullName evidence="1">Uncharacterized protein</fullName>
    </submittedName>
</protein>
<keyword evidence="2" id="KW-1185">Reference proteome</keyword>
<dbReference type="EMBL" id="KV425937">
    <property type="protein sequence ID" value="KZV96907.1"/>
    <property type="molecule type" value="Genomic_DNA"/>
</dbReference>
<name>A0A165KUA1_EXIGL</name>
<reference evidence="1 2" key="1">
    <citation type="journal article" date="2016" name="Mol. Biol. Evol.">
        <title>Comparative Genomics of Early-Diverging Mushroom-Forming Fungi Provides Insights into the Origins of Lignocellulose Decay Capabilities.</title>
        <authorList>
            <person name="Nagy L.G."/>
            <person name="Riley R."/>
            <person name="Tritt A."/>
            <person name="Adam C."/>
            <person name="Daum C."/>
            <person name="Floudas D."/>
            <person name="Sun H."/>
            <person name="Yadav J.S."/>
            <person name="Pangilinan J."/>
            <person name="Larsson K.H."/>
            <person name="Matsuura K."/>
            <person name="Barry K."/>
            <person name="Labutti K."/>
            <person name="Kuo R."/>
            <person name="Ohm R.A."/>
            <person name="Bhattacharya S.S."/>
            <person name="Shirouzu T."/>
            <person name="Yoshinaga Y."/>
            <person name="Martin F.M."/>
            <person name="Grigoriev I.V."/>
            <person name="Hibbett D.S."/>
        </authorList>
    </citation>
    <scope>NUCLEOTIDE SEQUENCE [LARGE SCALE GENOMIC DNA]</scope>
    <source>
        <strain evidence="1 2">HHB12029</strain>
    </source>
</reference>
<sequence>MASAARDARLARIRVEEGALALIHARFEQLQRDELDAGRRWATLAEAPGKLL</sequence>
<accession>A0A165KUA1</accession>
<gene>
    <name evidence="1" type="ORF">EXIGLDRAFT_732221</name>
</gene>
<dbReference type="AlphaFoldDB" id="A0A165KUA1"/>
<evidence type="ECO:0000313" key="1">
    <source>
        <dbReference type="EMBL" id="KZV96907.1"/>
    </source>
</evidence>
<evidence type="ECO:0000313" key="2">
    <source>
        <dbReference type="Proteomes" id="UP000077266"/>
    </source>
</evidence>